<evidence type="ECO:0000259" key="3">
    <source>
        <dbReference type="Pfam" id="PF17148"/>
    </source>
</evidence>
<feature type="domain" description="EcxA zinc-binding" evidence="2">
    <location>
        <begin position="387"/>
        <end position="696"/>
    </location>
</feature>
<dbReference type="InterPro" id="IPR032534">
    <property type="entry name" value="EcxA_zinc-bd"/>
</dbReference>
<dbReference type="PANTHER" id="PTHR38478:SF1">
    <property type="entry name" value="ZINC DEPENDENT METALLOPROTEASE DOMAIN LIPOPROTEIN"/>
    <property type="match status" value="1"/>
</dbReference>
<keyword evidence="4" id="KW-0645">Protease</keyword>
<keyword evidence="5" id="KW-1185">Reference proteome</keyword>
<reference evidence="4" key="1">
    <citation type="submission" date="2022-06" db="EMBL/GenBank/DDBJ databases">
        <title>Sphingomonas sp. nov. isolated from rhizosphere soil of tomato.</title>
        <authorList>
            <person name="Dong H."/>
            <person name="Gao R."/>
        </authorList>
    </citation>
    <scope>NUCLEOTIDE SEQUENCE</scope>
    <source>
        <strain evidence="4">MMSM24</strain>
    </source>
</reference>
<evidence type="ECO:0000313" key="4">
    <source>
        <dbReference type="EMBL" id="MCW6534216.1"/>
    </source>
</evidence>
<dbReference type="Pfam" id="PF17148">
    <property type="entry name" value="DUF5117"/>
    <property type="match status" value="1"/>
</dbReference>
<proteinExistence type="predicted"/>
<dbReference type="InterPro" id="IPR033413">
    <property type="entry name" value="DUF5117"/>
</dbReference>
<keyword evidence="4" id="KW-0482">Metalloprotease</keyword>
<name>A0AA42CTC3_9SPHN</name>
<accession>A0AA42CTC3</accession>
<evidence type="ECO:0000259" key="2">
    <source>
        <dbReference type="Pfam" id="PF16313"/>
    </source>
</evidence>
<dbReference type="Pfam" id="PF16313">
    <property type="entry name" value="DUF4953"/>
    <property type="match status" value="1"/>
</dbReference>
<dbReference type="PANTHER" id="PTHR38478">
    <property type="entry name" value="PEPTIDASE M1A AND M12B"/>
    <property type="match status" value="1"/>
</dbReference>
<dbReference type="InterPro" id="IPR034032">
    <property type="entry name" value="Zn_MMP-like_bac"/>
</dbReference>
<dbReference type="GO" id="GO:0008237">
    <property type="term" value="F:metallopeptidase activity"/>
    <property type="evidence" value="ECO:0007669"/>
    <property type="project" value="UniProtKB-KW"/>
</dbReference>
<dbReference type="Proteomes" id="UP001165565">
    <property type="component" value="Unassembled WGS sequence"/>
</dbReference>
<dbReference type="EMBL" id="JANFAV010000002">
    <property type="protein sequence ID" value="MCW6534216.1"/>
    <property type="molecule type" value="Genomic_DNA"/>
</dbReference>
<organism evidence="4 5">
    <name type="scientific">Sphingomonas lycopersici</name>
    <dbReference type="NCBI Taxonomy" id="2951807"/>
    <lineage>
        <taxon>Bacteria</taxon>
        <taxon>Pseudomonadati</taxon>
        <taxon>Pseudomonadota</taxon>
        <taxon>Alphaproteobacteria</taxon>
        <taxon>Sphingomonadales</taxon>
        <taxon>Sphingomonadaceae</taxon>
        <taxon>Sphingomonas</taxon>
    </lineage>
</organism>
<evidence type="ECO:0000256" key="1">
    <source>
        <dbReference type="SAM" id="MobiDB-lite"/>
    </source>
</evidence>
<sequence length="809" mass="86313">MALAVALAPAAAVAKTGDAPLFAIAAGEGGRVTIRLPAAGADGILGRYLYTPQIAGGLGATEIGADRAGLGQTQVIVFRRVGKRVLAEFENNRFRALSGDAGEERAVAASFAPSVVWAGEVTDLPDGGVSVDISGFLLRDAVDIAVRLKRGKAGAYKLAPALSYVDPRQSLAFPDNAEFEAVLTFQSDDPGGALGRIVPDAHAVTLAIHHSFVRLPDGDFHPRGFDPRTGTSAQVIRNDYAASLDQPIVSRLVRRFRLEKTDPNAARSRVVKPIVFYVDRAAPEAIRTALIEGARWWAQAFDAAGYIDAFRVETLPEDANPMDARYNFIAWVHRATRGWSTGTTVVDPRTGEIVRGVVQLGSLRAWQDRLIFDGLIGAAHEGTGAADDPLELVRARLRQLAVHEVGHALGLAHNFAGSTYAGRASVMDYPAPLIRVNGEKLDFSNAYATGVGAWDKFAINWLYGAAPKGTNEAAWLDALARKAADDGYRYVSDGDTRGVGDAQPYGNMWDNGDDAVAELANVLAVRRIALARLGPDNLPKGSPAADLRRMIVPIYLYHRYQVTAVSKLIAGVDYRYAVAGDGHDRASVVPAAKQRAALTALIGTLDPALLDLPDRLLAQLSSVQSGTPDPQYEIELFPSNTAAPFDLPSAAETAADQTLEALLAPERLNRLVEQARVDSGQLSLAEMLDKLSAALAPAARGREAELRRRVRARYAVRLATVMQDKHLSATALGVVRGAATRFGERLRSCAGDTTETDACGYLAAMLTGPQAQLRALAEPVAALPEIPPGAPIGEDDWLTGPVPTRTLHQ</sequence>
<comment type="caution">
    <text evidence="4">The sequence shown here is derived from an EMBL/GenBank/DDBJ whole genome shotgun (WGS) entry which is preliminary data.</text>
</comment>
<dbReference type="RefSeq" id="WP_265268154.1">
    <property type="nucleotide sequence ID" value="NZ_JANFAV010000002.1"/>
</dbReference>
<keyword evidence="4" id="KW-0378">Hydrolase</keyword>
<feature type="domain" description="DUF5117" evidence="3">
    <location>
        <begin position="71"/>
        <end position="260"/>
    </location>
</feature>
<dbReference type="AlphaFoldDB" id="A0AA42CTC3"/>
<feature type="region of interest" description="Disordered" evidence="1">
    <location>
        <begin position="787"/>
        <end position="809"/>
    </location>
</feature>
<gene>
    <name evidence="4" type="ORF">NEE01_05385</name>
</gene>
<dbReference type="SUPFAM" id="SSF55486">
    <property type="entry name" value="Metalloproteases ('zincins'), catalytic domain"/>
    <property type="match status" value="1"/>
</dbReference>
<dbReference type="InterPro" id="IPR024079">
    <property type="entry name" value="MetalloPept_cat_dom_sf"/>
</dbReference>
<protein>
    <submittedName>
        <fullName evidence="4">Zinc-dependent metalloprotease</fullName>
    </submittedName>
</protein>
<dbReference type="Gene3D" id="3.40.390.10">
    <property type="entry name" value="Collagenase (Catalytic Domain)"/>
    <property type="match status" value="1"/>
</dbReference>
<evidence type="ECO:0000313" key="5">
    <source>
        <dbReference type="Proteomes" id="UP001165565"/>
    </source>
</evidence>
<dbReference type="CDD" id="cd04276">
    <property type="entry name" value="ZnMc_MMP_like_2"/>
    <property type="match status" value="1"/>
</dbReference>